<dbReference type="AlphaFoldDB" id="W7MTA3"/>
<evidence type="ECO:0000313" key="1">
    <source>
        <dbReference type="EMBL" id="EWG50949.1"/>
    </source>
</evidence>
<proteinExistence type="predicted"/>
<accession>W7MTA3</accession>
<dbReference type="OrthoDB" id="167398at2759"/>
<dbReference type="Proteomes" id="UP000009096">
    <property type="component" value="Chromosome 9"/>
</dbReference>
<name>W7MTA3_GIBM7</name>
<dbReference type="VEuPathDB" id="FungiDB:FVEG_10065"/>
<evidence type="ECO:0000313" key="2">
    <source>
        <dbReference type="Proteomes" id="UP000009096"/>
    </source>
</evidence>
<dbReference type="GeneID" id="30067680"/>
<dbReference type="EMBL" id="DS022255">
    <property type="protein sequence ID" value="EWG50949.1"/>
    <property type="molecule type" value="Genomic_DNA"/>
</dbReference>
<protein>
    <submittedName>
        <fullName evidence="1">Uncharacterized protein</fullName>
    </submittedName>
</protein>
<gene>
    <name evidence="1" type="ORF">FVEG_10065</name>
</gene>
<keyword evidence="2" id="KW-1185">Reference proteome</keyword>
<dbReference type="RefSeq" id="XP_018757140.1">
    <property type="nucleotide sequence ID" value="XM_018899130.1"/>
</dbReference>
<dbReference type="HOGENOM" id="CLU_2133724_0_0_1"/>
<dbReference type="KEGG" id="fvr:FVEG_10065"/>
<sequence length="113" mass="12417">MDHHNTGSSKHSHGGSPLALCIATNGDFLRTLAYCLSTGCADISAAKLEAYWVGQATGDKTVSAEWTCGAALANVTEPRKRTYIAGDTLNYTSLITDADYQYQYYFNVFFDWE</sequence>
<organism evidence="1 2">
    <name type="scientific">Gibberella moniliformis (strain M3125 / FGSC 7600)</name>
    <name type="common">Maize ear and stalk rot fungus</name>
    <name type="synonym">Fusarium verticillioides</name>
    <dbReference type="NCBI Taxonomy" id="334819"/>
    <lineage>
        <taxon>Eukaryota</taxon>
        <taxon>Fungi</taxon>
        <taxon>Dikarya</taxon>
        <taxon>Ascomycota</taxon>
        <taxon>Pezizomycotina</taxon>
        <taxon>Sordariomycetes</taxon>
        <taxon>Hypocreomycetidae</taxon>
        <taxon>Hypocreales</taxon>
        <taxon>Nectriaceae</taxon>
        <taxon>Fusarium</taxon>
        <taxon>Fusarium fujikuroi species complex</taxon>
    </lineage>
</organism>
<dbReference type="EMBL" id="CM000586">
    <property type="protein sequence ID" value="EWG50949.1"/>
    <property type="molecule type" value="Genomic_DNA"/>
</dbReference>
<reference evidence="1 2" key="1">
    <citation type="journal article" date="2010" name="Nature">
        <title>Comparative genomics reveals mobile pathogenicity chromosomes in Fusarium.</title>
        <authorList>
            <person name="Ma L.J."/>
            <person name="van der Does H.C."/>
            <person name="Borkovich K.A."/>
            <person name="Coleman J.J."/>
            <person name="Daboussi M.J."/>
            <person name="Di Pietro A."/>
            <person name="Dufresne M."/>
            <person name="Freitag M."/>
            <person name="Grabherr M."/>
            <person name="Henrissat B."/>
            <person name="Houterman P.M."/>
            <person name="Kang S."/>
            <person name="Shim W.B."/>
            <person name="Woloshuk C."/>
            <person name="Xie X."/>
            <person name="Xu J.R."/>
            <person name="Antoniw J."/>
            <person name="Baker S.E."/>
            <person name="Bluhm B.H."/>
            <person name="Breakspear A."/>
            <person name="Brown D.W."/>
            <person name="Butchko R.A."/>
            <person name="Chapman S."/>
            <person name="Coulson R."/>
            <person name="Coutinho P.M."/>
            <person name="Danchin E.G."/>
            <person name="Diener A."/>
            <person name="Gale L.R."/>
            <person name="Gardiner D.M."/>
            <person name="Goff S."/>
            <person name="Hammond-Kosack K.E."/>
            <person name="Hilburn K."/>
            <person name="Hua-Van A."/>
            <person name="Jonkers W."/>
            <person name="Kazan K."/>
            <person name="Kodira C.D."/>
            <person name="Koehrsen M."/>
            <person name="Kumar L."/>
            <person name="Lee Y.H."/>
            <person name="Li L."/>
            <person name="Manners J.M."/>
            <person name="Miranda-Saavedra D."/>
            <person name="Mukherjee M."/>
            <person name="Park G."/>
            <person name="Park J."/>
            <person name="Park S.Y."/>
            <person name="Proctor R.H."/>
            <person name="Regev A."/>
            <person name="Ruiz-Roldan M.C."/>
            <person name="Sain D."/>
            <person name="Sakthikumar S."/>
            <person name="Sykes S."/>
            <person name="Schwartz D.C."/>
            <person name="Turgeon B.G."/>
            <person name="Wapinski I."/>
            <person name="Yoder O."/>
            <person name="Young S."/>
            <person name="Zeng Q."/>
            <person name="Zhou S."/>
            <person name="Galagan J."/>
            <person name="Cuomo C.A."/>
            <person name="Kistler H.C."/>
            <person name="Rep M."/>
        </authorList>
    </citation>
    <scope>NUCLEOTIDE SEQUENCE [LARGE SCALE GENOMIC DNA]</scope>
    <source>
        <strain evidence="2">M3125 / FGSC 7600</strain>
    </source>
</reference>